<evidence type="ECO:0000313" key="2">
    <source>
        <dbReference type="Proteomes" id="UP001060170"/>
    </source>
</evidence>
<keyword evidence="2" id="KW-1185">Reference proteome</keyword>
<protein>
    <submittedName>
        <fullName evidence="1">Uncharacterized protein</fullName>
    </submittedName>
</protein>
<gene>
    <name evidence="1" type="ORF">MJO28_002137</name>
</gene>
<sequence>MVRTIPNRKPHLSTETKAMIVGMSRAGKSLSFLSKEFETPRSTLSGIISRWKETGTCESKDRPGRPPMTTERDERELKHLRENQRQAPMKEIVQSLTNPISVRTGRRRAHKLGYHNRSVVKKSSFDKTQKA</sequence>
<comment type="caution">
    <text evidence="1">The sequence shown here is derived from an EMBL/GenBank/DDBJ whole genome shotgun (WGS) entry which is preliminary data.</text>
</comment>
<organism evidence="1 2">
    <name type="scientific">Puccinia striiformis f. sp. tritici</name>
    <dbReference type="NCBI Taxonomy" id="168172"/>
    <lineage>
        <taxon>Eukaryota</taxon>
        <taxon>Fungi</taxon>
        <taxon>Dikarya</taxon>
        <taxon>Basidiomycota</taxon>
        <taxon>Pucciniomycotina</taxon>
        <taxon>Pucciniomycetes</taxon>
        <taxon>Pucciniales</taxon>
        <taxon>Pucciniaceae</taxon>
        <taxon>Puccinia</taxon>
    </lineage>
</organism>
<reference evidence="2" key="1">
    <citation type="journal article" date="2018" name="BMC Genomics">
        <title>Genomic insights into host adaptation between the wheat stripe rust pathogen (Puccinia striiformis f. sp. tritici) and the barley stripe rust pathogen (Puccinia striiformis f. sp. hordei).</title>
        <authorList>
            <person name="Xia C."/>
            <person name="Wang M."/>
            <person name="Yin C."/>
            <person name="Cornejo O.E."/>
            <person name="Hulbert S.H."/>
            <person name="Chen X."/>
        </authorList>
    </citation>
    <scope>NUCLEOTIDE SEQUENCE [LARGE SCALE GENOMIC DNA]</scope>
    <source>
        <strain evidence="2">93-210</strain>
    </source>
</reference>
<accession>A0ACC0EVI0</accession>
<name>A0ACC0EVI0_9BASI</name>
<dbReference type="Proteomes" id="UP001060170">
    <property type="component" value="Chromosome 2"/>
</dbReference>
<proteinExistence type="predicted"/>
<reference evidence="1 2" key="3">
    <citation type="journal article" date="2022" name="Microbiol. Spectr.">
        <title>Folding features and dynamics of 3D genome architecture in plant fungal pathogens.</title>
        <authorList>
            <person name="Xia C."/>
        </authorList>
    </citation>
    <scope>NUCLEOTIDE SEQUENCE [LARGE SCALE GENOMIC DNA]</scope>
    <source>
        <strain evidence="1 2">93-210</strain>
    </source>
</reference>
<reference evidence="2" key="2">
    <citation type="journal article" date="2018" name="Mol. Plant Microbe Interact.">
        <title>Genome sequence resources for the wheat stripe rust pathogen (Puccinia striiformis f. sp. tritici) and the barley stripe rust pathogen (Puccinia striiformis f. sp. hordei).</title>
        <authorList>
            <person name="Xia C."/>
            <person name="Wang M."/>
            <person name="Yin C."/>
            <person name="Cornejo O.E."/>
            <person name="Hulbert S.H."/>
            <person name="Chen X."/>
        </authorList>
    </citation>
    <scope>NUCLEOTIDE SEQUENCE [LARGE SCALE GENOMIC DNA]</scope>
    <source>
        <strain evidence="2">93-210</strain>
    </source>
</reference>
<dbReference type="EMBL" id="CM045866">
    <property type="protein sequence ID" value="KAI7961648.1"/>
    <property type="molecule type" value="Genomic_DNA"/>
</dbReference>
<evidence type="ECO:0000313" key="1">
    <source>
        <dbReference type="EMBL" id="KAI7961648.1"/>
    </source>
</evidence>